<reference evidence="2" key="1">
    <citation type="journal article" date="2019" name="Int. J. Syst. Evol. Microbiol.">
        <title>The Global Catalogue of Microorganisms (GCM) 10K type strain sequencing project: providing services to taxonomists for standard genome sequencing and annotation.</title>
        <authorList>
            <consortium name="The Broad Institute Genomics Platform"/>
            <consortium name="The Broad Institute Genome Sequencing Center for Infectious Disease"/>
            <person name="Wu L."/>
            <person name="Ma J."/>
        </authorList>
    </citation>
    <scope>NUCLEOTIDE SEQUENCE [LARGE SCALE GENOMIC DNA]</scope>
    <source>
        <strain evidence="2">JCM 9088</strain>
    </source>
</reference>
<dbReference type="Gene3D" id="1.10.10.10">
    <property type="entry name" value="Winged helix-like DNA-binding domain superfamily/Winged helix DNA-binding domain"/>
    <property type="match status" value="1"/>
</dbReference>
<dbReference type="EMBL" id="BAAAUD010000034">
    <property type="protein sequence ID" value="GAA2945109.1"/>
    <property type="molecule type" value="Genomic_DNA"/>
</dbReference>
<organism evidence="1 2">
    <name type="scientific">Streptomyces enissocaesilis</name>
    <dbReference type="NCBI Taxonomy" id="332589"/>
    <lineage>
        <taxon>Bacteria</taxon>
        <taxon>Bacillati</taxon>
        <taxon>Actinomycetota</taxon>
        <taxon>Actinomycetes</taxon>
        <taxon>Kitasatosporales</taxon>
        <taxon>Streptomycetaceae</taxon>
        <taxon>Streptomyces</taxon>
        <taxon>Streptomyces rochei group</taxon>
    </lineage>
</organism>
<dbReference type="Proteomes" id="UP001500403">
    <property type="component" value="Unassembled WGS sequence"/>
</dbReference>
<protein>
    <recommendedName>
        <fullName evidence="3">HTH luxR-type domain-containing protein</fullName>
    </recommendedName>
</protein>
<keyword evidence="2" id="KW-1185">Reference proteome</keyword>
<gene>
    <name evidence="1" type="ORF">GCM10010446_33020</name>
</gene>
<name>A0ABP6JUF9_9ACTN</name>
<comment type="caution">
    <text evidence="1">The sequence shown here is derived from an EMBL/GenBank/DDBJ whole genome shotgun (WGS) entry which is preliminary data.</text>
</comment>
<proteinExistence type="predicted"/>
<evidence type="ECO:0008006" key="3">
    <source>
        <dbReference type="Google" id="ProtNLM"/>
    </source>
</evidence>
<dbReference type="InterPro" id="IPR016032">
    <property type="entry name" value="Sig_transdc_resp-reg_C-effctor"/>
</dbReference>
<dbReference type="InterPro" id="IPR036388">
    <property type="entry name" value="WH-like_DNA-bd_sf"/>
</dbReference>
<dbReference type="SUPFAM" id="SSF46894">
    <property type="entry name" value="C-terminal effector domain of the bipartite response regulators"/>
    <property type="match status" value="1"/>
</dbReference>
<evidence type="ECO:0000313" key="1">
    <source>
        <dbReference type="EMBL" id="GAA2945109.1"/>
    </source>
</evidence>
<evidence type="ECO:0000313" key="2">
    <source>
        <dbReference type="Proteomes" id="UP001500403"/>
    </source>
</evidence>
<sequence length="101" mass="11076">MAALVASAMGSHLLEQAGPSEPCECIRPQYPFVPDRARMRSLSNDQIADRVVIGPLTAKTHIDRAAAEFHARERARLVALAHESGLVVPRSSWHLRSAVPR</sequence>
<accession>A0ABP6JUF9</accession>